<dbReference type="SUPFAM" id="SSF88713">
    <property type="entry name" value="Glycoside hydrolase/deacetylase"/>
    <property type="match status" value="1"/>
</dbReference>
<organism evidence="1 2">
    <name type="scientific">Sorangium cellulosum</name>
    <name type="common">Polyangium cellulosum</name>
    <dbReference type="NCBI Taxonomy" id="56"/>
    <lineage>
        <taxon>Bacteria</taxon>
        <taxon>Pseudomonadati</taxon>
        <taxon>Myxococcota</taxon>
        <taxon>Polyangia</taxon>
        <taxon>Polyangiales</taxon>
        <taxon>Polyangiaceae</taxon>
        <taxon>Sorangium</taxon>
    </lineage>
</organism>
<evidence type="ECO:0000313" key="1">
    <source>
        <dbReference type="EMBL" id="AUX19958.1"/>
    </source>
</evidence>
<name>A0A4P2PTR7_SORCE</name>
<dbReference type="Proteomes" id="UP000295781">
    <property type="component" value="Chromosome"/>
</dbReference>
<dbReference type="InterPro" id="IPR005501">
    <property type="entry name" value="LamB/YcsF/PxpA-like"/>
</dbReference>
<sequence>MGPIDLNIDLGELEGEPDELYSLATVANIACGGHAGDAGSMARAASVAGRAGARIAAHPSYPDRHRFGRVSLPIAAGDLRDSVRAQCAALREAAEGARVRISALKLHGALYHDAARDPELAEAVLDGASAALGGALFTVVGPPSGALAEVARALGLAYAREGFADRGYDGAGRLLPRGAPGALLTSAAACAAQAARLVDAGGFETLCVHGDTPGALENARAVRAALEARGLLAARGGGPR</sequence>
<protein>
    <submittedName>
        <fullName evidence="1">LamB/YcsF family protein</fullName>
    </submittedName>
</protein>
<dbReference type="AlphaFoldDB" id="A0A4P2PTR7"/>
<evidence type="ECO:0000313" key="2">
    <source>
        <dbReference type="Proteomes" id="UP000295781"/>
    </source>
</evidence>
<dbReference type="Gene3D" id="3.20.20.370">
    <property type="entry name" value="Glycoside hydrolase/deacetylase"/>
    <property type="match status" value="1"/>
</dbReference>
<dbReference type="PANTHER" id="PTHR30292:SF0">
    <property type="entry name" value="5-OXOPROLINASE SUBUNIT A"/>
    <property type="match status" value="1"/>
</dbReference>
<reference evidence="1 2" key="1">
    <citation type="submission" date="2015-09" db="EMBL/GenBank/DDBJ databases">
        <title>Sorangium comparison.</title>
        <authorList>
            <person name="Zaburannyi N."/>
            <person name="Bunk B."/>
            <person name="Overmann J."/>
            <person name="Mueller R."/>
        </authorList>
    </citation>
    <scope>NUCLEOTIDE SEQUENCE [LARGE SCALE GENOMIC DNA]</scope>
    <source>
        <strain evidence="1 2">So ceGT47</strain>
    </source>
</reference>
<gene>
    <name evidence="1" type="primary">ybgL</name>
    <name evidence="1" type="ORF">SOCEGT47_004150</name>
</gene>
<dbReference type="EMBL" id="CP012670">
    <property type="protein sequence ID" value="AUX19958.1"/>
    <property type="molecule type" value="Genomic_DNA"/>
</dbReference>
<dbReference type="OrthoDB" id="9773478at2"/>
<proteinExistence type="predicted"/>
<dbReference type="GO" id="GO:0005975">
    <property type="term" value="P:carbohydrate metabolic process"/>
    <property type="evidence" value="ECO:0007669"/>
    <property type="project" value="InterPro"/>
</dbReference>
<accession>A0A4P2PTR7</accession>
<dbReference type="InterPro" id="IPR011330">
    <property type="entry name" value="Glyco_hydro/deAcase_b/a-brl"/>
</dbReference>
<dbReference type="RefSeq" id="WP_129344787.1">
    <property type="nucleotide sequence ID" value="NZ_CP012670.1"/>
</dbReference>
<dbReference type="Pfam" id="PF03746">
    <property type="entry name" value="LamB_YcsF"/>
    <property type="match status" value="1"/>
</dbReference>
<dbReference type="PANTHER" id="PTHR30292">
    <property type="entry name" value="UNCHARACTERIZED PROTEIN YBGL-RELATED"/>
    <property type="match status" value="1"/>
</dbReference>